<dbReference type="RefSeq" id="XP_012185229.1">
    <property type="nucleotide sequence ID" value="XM_012329839.1"/>
</dbReference>
<dbReference type="Gene3D" id="2.30.30.380">
    <property type="entry name" value="Zn-finger domain of Sec23/24"/>
    <property type="match status" value="1"/>
</dbReference>
<dbReference type="PROSITE" id="PS51495">
    <property type="entry name" value="GLUE"/>
    <property type="match status" value="1"/>
</dbReference>
<organism evidence="8 9">
    <name type="scientific">Fibroporia radiculosa</name>
    <dbReference type="NCBI Taxonomy" id="599839"/>
    <lineage>
        <taxon>Eukaryota</taxon>
        <taxon>Fungi</taxon>
        <taxon>Dikarya</taxon>
        <taxon>Basidiomycota</taxon>
        <taxon>Agaricomycotina</taxon>
        <taxon>Agaricomycetes</taxon>
        <taxon>Polyporales</taxon>
        <taxon>Fibroporiaceae</taxon>
        <taxon>Fibroporia</taxon>
    </lineage>
</organism>
<keyword evidence="5" id="KW-0967">Endosome</keyword>
<dbReference type="PANTHER" id="PTHR13128">
    <property type="entry name" value="VACUOLAR PROTEIN-SORTING-ASSOCIATED PROTEIN 36"/>
    <property type="match status" value="1"/>
</dbReference>
<dbReference type="Gene3D" id="2.30.29.30">
    <property type="entry name" value="Pleckstrin-homology domain (PH domain)/Phosphotyrosine-binding domain (PTB)"/>
    <property type="match status" value="1"/>
</dbReference>
<evidence type="ECO:0000313" key="8">
    <source>
        <dbReference type="EMBL" id="CCM05946.1"/>
    </source>
</evidence>
<keyword evidence="5" id="KW-0813">Transport</keyword>
<dbReference type="Pfam" id="PF04157">
    <property type="entry name" value="EAP30"/>
    <property type="match status" value="1"/>
</dbReference>
<dbReference type="AlphaFoldDB" id="J4IC80"/>
<dbReference type="InterPro" id="IPR036388">
    <property type="entry name" value="WH-like_DNA-bd_sf"/>
</dbReference>
<evidence type="ECO:0000259" key="7">
    <source>
        <dbReference type="PROSITE" id="PS51495"/>
    </source>
</evidence>
<dbReference type="HOGENOM" id="CLU_015433_3_0_1"/>
<dbReference type="FunCoup" id="J4IC80">
    <property type="interactions" value="113"/>
</dbReference>
<dbReference type="SUPFAM" id="SSF50729">
    <property type="entry name" value="PH domain-like"/>
    <property type="match status" value="2"/>
</dbReference>
<feature type="compositionally biased region" description="Low complexity" evidence="6">
    <location>
        <begin position="252"/>
        <end position="265"/>
    </location>
</feature>
<name>J4IC80_9APHY</name>
<dbReference type="PANTHER" id="PTHR13128:SF12">
    <property type="entry name" value="VACUOLAR PROTEIN-SORTING-ASSOCIATED PROTEIN 36"/>
    <property type="match status" value="1"/>
</dbReference>
<protein>
    <recommendedName>
        <fullName evidence="5">Vacuolar protein-sorting-associated protein 36</fullName>
    </recommendedName>
    <alternativeName>
        <fullName evidence="5">ESCRT-II complex subunit VPS36</fullName>
    </alternativeName>
</protein>
<dbReference type="InterPro" id="IPR021648">
    <property type="entry name" value="GLUE_dom"/>
</dbReference>
<dbReference type="SMART" id="SM00547">
    <property type="entry name" value="ZnF_RBZ"/>
    <property type="match status" value="2"/>
</dbReference>
<evidence type="ECO:0000256" key="5">
    <source>
        <dbReference type="RuleBase" id="RU367095"/>
    </source>
</evidence>
<keyword evidence="2" id="KW-0479">Metal-binding</keyword>
<dbReference type="GO" id="GO:0008270">
    <property type="term" value="F:zinc ion binding"/>
    <property type="evidence" value="ECO:0007669"/>
    <property type="project" value="UniProtKB-KW"/>
</dbReference>
<dbReference type="OrthoDB" id="271448at2759"/>
<keyword evidence="9" id="KW-1185">Reference proteome</keyword>
<dbReference type="Gene3D" id="1.10.10.10">
    <property type="entry name" value="Winged helix-like DNA-binding domain superfamily/Winged helix DNA-binding domain"/>
    <property type="match status" value="2"/>
</dbReference>
<evidence type="ECO:0000256" key="6">
    <source>
        <dbReference type="SAM" id="MobiDB-lite"/>
    </source>
</evidence>
<dbReference type="InterPro" id="IPR011993">
    <property type="entry name" value="PH-like_dom_sf"/>
</dbReference>
<comment type="similarity">
    <text evidence="1 5">Belongs to the VPS36 family.</text>
</comment>
<dbReference type="STRING" id="599839.J4IC80"/>
<dbReference type="Pfam" id="PF11605">
    <property type="entry name" value="Vps36_ESCRT-II"/>
    <property type="match status" value="1"/>
</dbReference>
<dbReference type="GO" id="GO:0000814">
    <property type="term" value="C:ESCRT II complex"/>
    <property type="evidence" value="ECO:0007669"/>
    <property type="project" value="UniProtKB-UniRule"/>
</dbReference>
<keyword evidence="3" id="KW-0863">Zinc-finger</keyword>
<dbReference type="GO" id="GO:0043328">
    <property type="term" value="P:protein transport to vacuole involved in ubiquitin-dependent protein catabolic process via the multivesicular body sorting pathway"/>
    <property type="evidence" value="ECO:0007669"/>
    <property type="project" value="UniProtKB-UniRule"/>
</dbReference>
<keyword evidence="5" id="KW-0963">Cytoplasm</keyword>
<dbReference type="GO" id="GO:0032266">
    <property type="term" value="F:phosphatidylinositol-3-phosphate binding"/>
    <property type="evidence" value="ECO:0007669"/>
    <property type="project" value="UniProtKB-UniRule"/>
</dbReference>
<comment type="subcellular location">
    <subcellularLocation>
        <location evidence="5">Cytoplasm</location>
    </subcellularLocation>
    <subcellularLocation>
        <location evidence="5">Endosome</location>
    </subcellularLocation>
</comment>
<gene>
    <name evidence="8" type="ORF">FIBRA_08185</name>
</gene>
<proteinExistence type="inferred from homology"/>
<dbReference type="Gene3D" id="6.10.140.260">
    <property type="match status" value="1"/>
</dbReference>
<keyword evidence="5" id="KW-0653">Protein transport</keyword>
<evidence type="ECO:0000256" key="4">
    <source>
        <dbReference type="ARBA" id="ARBA00022833"/>
    </source>
</evidence>
<comment type="function">
    <text evidence="5">Component of the ESCRT-II complex (endosomal sorting complex required for transport II), which is required for multivesicular body (MVB) formation and sorting of endosomal cargo proteins into MVBs.</text>
</comment>
<dbReference type="InParanoid" id="J4IC80"/>
<dbReference type="EMBL" id="HE797215">
    <property type="protein sequence ID" value="CCM05946.1"/>
    <property type="molecule type" value="Genomic_DNA"/>
</dbReference>
<comment type="subunit">
    <text evidence="5">Component of the endosomal sorting complex required for transport II (ESCRT-II).</text>
</comment>
<feature type="region of interest" description="Disordered" evidence="6">
    <location>
        <begin position="242"/>
        <end position="278"/>
    </location>
</feature>
<sequence>MSLRRYTRGIDGTIPVQALLYEDEDLLASQEHIGIYDGTEKSAPHQSGTIHATTHRLFYIDTPQPETRSFELELAQVARTEHYAGLFTSSPKITLYLHIISLNVGSDADNSSNAPGSQVSSEDPAFRSWTCEVCSYRNPPGLSPAASRICALCGVPRSSAQSAITIPTNSASSSNLSLLSTSLPPSSLNLSRLTLSSSSSPAPGSPHTSGGNEEIACIVCTFLNHPTLATCEMCGTPLPKHSVQWPASHPQAKSAPASRPTSPSADHPDRKRADAPGSRMIRLSFRKGGDKAFYAVLRRSLLGKGWEIRSIKKGSKAGGSATAPTHSATLSGISASTILTIYELLLTESVLSKHLDGILRTVESTAATSQTDMEDALKDLEALMVKWRDMVKLAQDLNERLTAASASTSTSTPPTGATVTSAEGAAATMTTQAVEPEEATFIRSSLAQLGLQMTNAPVTLDMIRDERRWIEELARELAGVLQGSGERDKGEGIMRTRGIVGLDEVWGGWNRARGDALIPPSTFLLVLPQLPGYTSPPIQMRTFSASGLSVLHTPPFTTAAFTSRLVGLISLAGPRTVVEIAQEEALPIGLAQEMVIEVEDVGEICRDEGGPGVNATGSSNRSWHKDGWEVSGEVRWWVNIFRDYEWDGHEDQ</sequence>
<evidence type="ECO:0000256" key="2">
    <source>
        <dbReference type="ARBA" id="ARBA00022723"/>
    </source>
</evidence>
<dbReference type="InterPro" id="IPR001876">
    <property type="entry name" value="Znf_RanBP2"/>
</dbReference>
<dbReference type="InterPro" id="IPR037855">
    <property type="entry name" value="Vps36"/>
</dbReference>
<dbReference type="GeneID" id="24100857"/>
<reference evidence="8 9" key="1">
    <citation type="journal article" date="2012" name="Appl. Environ. Microbiol.">
        <title>Short-read sequencing for genomic analysis of the brown rot fungus Fibroporia radiculosa.</title>
        <authorList>
            <person name="Tang J.D."/>
            <person name="Perkins A.D."/>
            <person name="Sonstegard T.S."/>
            <person name="Schroeder S.G."/>
            <person name="Burgess S.C."/>
            <person name="Diehl S.V."/>
        </authorList>
    </citation>
    <scope>NUCLEOTIDE SEQUENCE [LARGE SCALE GENOMIC DNA]</scope>
    <source>
        <strain evidence="8 9">TFFH 294</strain>
    </source>
</reference>
<keyword evidence="4" id="KW-0862">Zinc</keyword>
<evidence type="ECO:0000256" key="3">
    <source>
        <dbReference type="ARBA" id="ARBA00022771"/>
    </source>
</evidence>
<accession>J4IC80</accession>
<dbReference type="InterPro" id="IPR040608">
    <property type="entry name" value="Snf8/Vps36"/>
</dbReference>
<evidence type="ECO:0000256" key="1">
    <source>
        <dbReference type="ARBA" id="ARBA00009697"/>
    </source>
</evidence>
<dbReference type="Proteomes" id="UP000006352">
    <property type="component" value="Unassembled WGS sequence"/>
</dbReference>
<dbReference type="GO" id="GO:0031902">
    <property type="term" value="C:late endosome membrane"/>
    <property type="evidence" value="ECO:0007669"/>
    <property type="project" value="UniProtKB-UniRule"/>
</dbReference>
<dbReference type="GO" id="GO:0043130">
    <property type="term" value="F:ubiquitin binding"/>
    <property type="evidence" value="ECO:0007669"/>
    <property type="project" value="UniProtKB-UniRule"/>
</dbReference>
<feature type="domain" description="GLUE N-terminal" evidence="7">
    <location>
        <begin position="10"/>
        <end position="313"/>
    </location>
</feature>
<dbReference type="Gene3D" id="4.10.1060.10">
    <property type="entry name" value="Zinc finger, RanBP2-type"/>
    <property type="match status" value="1"/>
</dbReference>
<evidence type="ECO:0000313" key="9">
    <source>
        <dbReference type="Proteomes" id="UP000006352"/>
    </source>
</evidence>